<dbReference type="AlphaFoldDB" id="A0A0A9ATV8"/>
<dbReference type="EMBL" id="GBRH01242756">
    <property type="protein sequence ID" value="JAD55139.1"/>
    <property type="molecule type" value="Transcribed_RNA"/>
</dbReference>
<proteinExistence type="predicted"/>
<evidence type="ECO:0000313" key="1">
    <source>
        <dbReference type="EMBL" id="JAD55139.1"/>
    </source>
</evidence>
<accession>A0A0A9ATV8</accession>
<reference evidence="1" key="2">
    <citation type="journal article" date="2015" name="Data Brief">
        <title>Shoot transcriptome of the giant reed, Arundo donax.</title>
        <authorList>
            <person name="Barrero R.A."/>
            <person name="Guerrero F.D."/>
            <person name="Moolhuijzen P."/>
            <person name="Goolsby J.A."/>
            <person name="Tidwell J."/>
            <person name="Bellgard S.E."/>
            <person name="Bellgard M.I."/>
        </authorList>
    </citation>
    <scope>NUCLEOTIDE SEQUENCE</scope>
    <source>
        <tissue evidence="1">Shoot tissue taken approximately 20 cm above the soil surface</tissue>
    </source>
</reference>
<name>A0A0A9ATV8_ARUDO</name>
<organism evidence="1">
    <name type="scientific">Arundo donax</name>
    <name type="common">Giant reed</name>
    <name type="synonym">Donax arundinaceus</name>
    <dbReference type="NCBI Taxonomy" id="35708"/>
    <lineage>
        <taxon>Eukaryota</taxon>
        <taxon>Viridiplantae</taxon>
        <taxon>Streptophyta</taxon>
        <taxon>Embryophyta</taxon>
        <taxon>Tracheophyta</taxon>
        <taxon>Spermatophyta</taxon>
        <taxon>Magnoliopsida</taxon>
        <taxon>Liliopsida</taxon>
        <taxon>Poales</taxon>
        <taxon>Poaceae</taxon>
        <taxon>PACMAD clade</taxon>
        <taxon>Arundinoideae</taxon>
        <taxon>Arundineae</taxon>
        <taxon>Arundo</taxon>
    </lineage>
</organism>
<reference evidence="1" key="1">
    <citation type="submission" date="2014-09" db="EMBL/GenBank/DDBJ databases">
        <authorList>
            <person name="Magalhaes I.L.F."/>
            <person name="Oliveira U."/>
            <person name="Santos F.R."/>
            <person name="Vidigal T.H.D.A."/>
            <person name="Brescovit A.D."/>
            <person name="Santos A.J."/>
        </authorList>
    </citation>
    <scope>NUCLEOTIDE SEQUENCE</scope>
    <source>
        <tissue evidence="1">Shoot tissue taken approximately 20 cm above the soil surface</tissue>
    </source>
</reference>
<protein>
    <submittedName>
        <fullName evidence="1">Uncharacterized protein</fullName>
    </submittedName>
</protein>
<sequence>MEEQAEYVSSVGTAAFLLARVHAARAKLDGDPVFFLLTAAYLRNNFELMECSALCCSVQTF</sequence>